<feature type="transmembrane region" description="Helical" evidence="1">
    <location>
        <begin position="6"/>
        <end position="26"/>
    </location>
</feature>
<keyword evidence="3" id="KW-1185">Reference proteome</keyword>
<keyword evidence="1" id="KW-1133">Transmembrane helix</keyword>
<dbReference type="Proteomes" id="UP000245999">
    <property type="component" value="Chromosome"/>
</dbReference>
<dbReference type="AlphaFoldDB" id="A0A2Z3GME9"/>
<dbReference type="NCBIfam" id="NF033488">
    <property type="entry name" value="lmo0937_fam_TM"/>
    <property type="match status" value="1"/>
</dbReference>
<dbReference type="EMBL" id="CP029145">
    <property type="protein sequence ID" value="AWM32376.1"/>
    <property type="molecule type" value="Genomic_DNA"/>
</dbReference>
<sequence>MGNLLYIIAVICIIIWALGFFGIMGAGIQSNGLIHILLVIAIIAILFRVISGRNAV</sequence>
<feature type="transmembrane region" description="Helical" evidence="1">
    <location>
        <begin position="33"/>
        <end position="50"/>
    </location>
</feature>
<protein>
    <submittedName>
        <fullName evidence="2">Lmo0937 family membrane protein</fullName>
    </submittedName>
</protein>
<dbReference type="Pfam" id="PF18919">
    <property type="entry name" value="DUF5670"/>
    <property type="match status" value="1"/>
</dbReference>
<reference evidence="3" key="1">
    <citation type="submission" date="2018-04" db="EMBL/GenBank/DDBJ databases">
        <title>Complete genome of Antarctic heterotrophic bacterium Hymenobacter nivis.</title>
        <authorList>
            <person name="Terashima M."/>
        </authorList>
    </citation>
    <scope>NUCLEOTIDE SEQUENCE [LARGE SCALE GENOMIC DNA]</scope>
    <source>
        <strain evidence="3">NBRC 111535</strain>
    </source>
</reference>
<dbReference type="RefSeq" id="WP_109655489.1">
    <property type="nucleotide sequence ID" value="NZ_CP029145.1"/>
</dbReference>
<accession>A0A2Z3GME9</accession>
<evidence type="ECO:0000313" key="3">
    <source>
        <dbReference type="Proteomes" id="UP000245999"/>
    </source>
</evidence>
<keyword evidence="1" id="KW-0472">Membrane</keyword>
<evidence type="ECO:0000256" key="1">
    <source>
        <dbReference type="SAM" id="Phobius"/>
    </source>
</evidence>
<dbReference type="InterPro" id="IPR043727">
    <property type="entry name" value="Lmo0937-like"/>
</dbReference>
<proteinExistence type="predicted"/>
<dbReference type="KEGG" id="hnv:DDQ68_05950"/>
<evidence type="ECO:0000313" key="2">
    <source>
        <dbReference type="EMBL" id="AWM32376.1"/>
    </source>
</evidence>
<gene>
    <name evidence="2" type="ORF">DDQ68_05950</name>
</gene>
<keyword evidence="1" id="KW-0812">Transmembrane</keyword>
<name>A0A2Z3GME9_9BACT</name>
<organism evidence="2 3">
    <name type="scientific">Hymenobacter nivis</name>
    <dbReference type="NCBI Taxonomy" id="1850093"/>
    <lineage>
        <taxon>Bacteria</taxon>
        <taxon>Pseudomonadati</taxon>
        <taxon>Bacteroidota</taxon>
        <taxon>Cytophagia</taxon>
        <taxon>Cytophagales</taxon>
        <taxon>Hymenobacteraceae</taxon>
        <taxon>Hymenobacter</taxon>
    </lineage>
</organism>